<keyword evidence="3" id="KW-1185">Reference proteome</keyword>
<organism evidence="2 3">
    <name type="scientific">Actinotalea soli</name>
    <dbReference type="NCBI Taxonomy" id="2819234"/>
    <lineage>
        <taxon>Bacteria</taxon>
        <taxon>Bacillati</taxon>
        <taxon>Actinomycetota</taxon>
        <taxon>Actinomycetes</taxon>
        <taxon>Micrococcales</taxon>
        <taxon>Cellulomonadaceae</taxon>
        <taxon>Actinotalea</taxon>
    </lineage>
</organism>
<dbReference type="RefSeq" id="WP_208054409.1">
    <property type="nucleotide sequence ID" value="NZ_JAGEMK010000001.1"/>
</dbReference>
<dbReference type="AlphaFoldDB" id="A0A939LQL0"/>
<evidence type="ECO:0000313" key="2">
    <source>
        <dbReference type="EMBL" id="MBO1750795.1"/>
    </source>
</evidence>
<evidence type="ECO:0000256" key="1">
    <source>
        <dbReference type="SAM" id="Coils"/>
    </source>
</evidence>
<feature type="coiled-coil region" evidence="1">
    <location>
        <begin position="62"/>
        <end position="89"/>
    </location>
</feature>
<proteinExistence type="predicted"/>
<evidence type="ECO:0008006" key="4">
    <source>
        <dbReference type="Google" id="ProtNLM"/>
    </source>
</evidence>
<dbReference type="SUPFAM" id="SSF140453">
    <property type="entry name" value="EsxAB dimer-like"/>
    <property type="match status" value="1"/>
</dbReference>
<comment type="caution">
    <text evidence="2">The sequence shown here is derived from an EMBL/GenBank/DDBJ whole genome shotgun (WGS) entry which is preliminary data.</text>
</comment>
<sequence length="91" mass="9944">MYDKTTFHGIDPEYSREQARAMQAGAGDLSSMVGAVSSLLSQVTWTGPGAQRFVAEWDGALRPELEAATENLQQNAAELARRAQMQEEASR</sequence>
<reference evidence="2" key="1">
    <citation type="submission" date="2021-03" db="EMBL/GenBank/DDBJ databases">
        <title>Actinotalea soli sp. nov., isolated from soil.</title>
        <authorList>
            <person name="Ping W."/>
            <person name="Zhang J."/>
        </authorList>
    </citation>
    <scope>NUCLEOTIDE SEQUENCE</scope>
    <source>
        <strain evidence="2">BY-33</strain>
    </source>
</reference>
<accession>A0A939LQL0</accession>
<dbReference type="EMBL" id="JAGEMK010000001">
    <property type="protein sequence ID" value="MBO1750795.1"/>
    <property type="molecule type" value="Genomic_DNA"/>
</dbReference>
<keyword evidence="1" id="KW-0175">Coiled coil</keyword>
<name>A0A939LQL0_9CELL</name>
<dbReference type="Gene3D" id="1.10.287.1060">
    <property type="entry name" value="ESAT-6-like"/>
    <property type="match status" value="1"/>
</dbReference>
<evidence type="ECO:0000313" key="3">
    <source>
        <dbReference type="Proteomes" id="UP000664209"/>
    </source>
</evidence>
<dbReference type="Proteomes" id="UP000664209">
    <property type="component" value="Unassembled WGS sequence"/>
</dbReference>
<dbReference type="InterPro" id="IPR036689">
    <property type="entry name" value="ESAT-6-like_sf"/>
</dbReference>
<gene>
    <name evidence="2" type="ORF">J4G33_03160</name>
</gene>
<protein>
    <recommendedName>
        <fullName evidence="4">WXG100 family type VII secretion target</fullName>
    </recommendedName>
</protein>